<evidence type="ECO:0000256" key="1">
    <source>
        <dbReference type="SAM" id="Phobius"/>
    </source>
</evidence>
<name>A0A2M9D841_9MICO</name>
<accession>A0A2M9D841</accession>
<dbReference type="Proteomes" id="UP000231742">
    <property type="component" value="Unassembled WGS sequence"/>
</dbReference>
<gene>
    <name evidence="2" type="ORF">CLV85_1054</name>
</gene>
<proteinExistence type="predicted"/>
<keyword evidence="1" id="KW-0812">Transmembrane</keyword>
<dbReference type="OrthoDB" id="1524823at2"/>
<dbReference type="AlphaFoldDB" id="A0A2M9D841"/>
<evidence type="ECO:0000313" key="2">
    <source>
        <dbReference type="EMBL" id="PJJ81871.1"/>
    </source>
</evidence>
<evidence type="ECO:0000313" key="3">
    <source>
        <dbReference type="Proteomes" id="UP000231742"/>
    </source>
</evidence>
<feature type="transmembrane region" description="Helical" evidence="1">
    <location>
        <begin position="58"/>
        <end position="78"/>
    </location>
</feature>
<feature type="transmembrane region" description="Helical" evidence="1">
    <location>
        <begin position="118"/>
        <end position="137"/>
    </location>
</feature>
<feature type="transmembrane region" description="Helical" evidence="1">
    <location>
        <begin position="12"/>
        <end position="38"/>
    </location>
</feature>
<sequence length="145" mass="15192">MNRITTPIHRAARIGATIAAVLFTLVALFQLAVVLGAPLGEYTQGGANKGTLPTQGRIFAGVSAVLVLVMAAAMLARTERGPLRSAPRRLIAVLAWITTAYAGVGVILNLITPSAVERAVWAPVTAVMFAACLVTIMKTRGRAEK</sequence>
<protein>
    <submittedName>
        <fullName evidence="2">Uncharacterized protein</fullName>
    </submittedName>
</protein>
<dbReference type="RefSeq" id="WP_100388520.1">
    <property type="nucleotide sequence ID" value="NZ_BMZU01000001.1"/>
</dbReference>
<keyword evidence="1" id="KW-1133">Transmembrane helix</keyword>
<organism evidence="2 3">
    <name type="scientific">Salinibacterium amurskyense</name>
    <dbReference type="NCBI Taxonomy" id="205941"/>
    <lineage>
        <taxon>Bacteria</taxon>
        <taxon>Bacillati</taxon>
        <taxon>Actinomycetota</taxon>
        <taxon>Actinomycetes</taxon>
        <taxon>Micrococcales</taxon>
        <taxon>Microbacteriaceae</taxon>
        <taxon>Salinibacterium</taxon>
    </lineage>
</organism>
<feature type="transmembrane region" description="Helical" evidence="1">
    <location>
        <begin position="90"/>
        <end position="112"/>
    </location>
</feature>
<keyword evidence="3" id="KW-1185">Reference proteome</keyword>
<dbReference type="EMBL" id="PGFH01000001">
    <property type="protein sequence ID" value="PJJ81871.1"/>
    <property type="molecule type" value="Genomic_DNA"/>
</dbReference>
<keyword evidence="1" id="KW-0472">Membrane</keyword>
<reference evidence="2 3" key="1">
    <citation type="submission" date="2017-11" db="EMBL/GenBank/DDBJ databases">
        <title>Genomic Encyclopedia of Archaeal and Bacterial Type Strains, Phase II (KMG-II): From Individual Species to Whole Genera.</title>
        <authorList>
            <person name="Goeker M."/>
        </authorList>
    </citation>
    <scope>NUCLEOTIDE SEQUENCE [LARGE SCALE GENOMIC DNA]</scope>
    <source>
        <strain evidence="2 3">DSM 16400</strain>
    </source>
</reference>
<comment type="caution">
    <text evidence="2">The sequence shown here is derived from an EMBL/GenBank/DDBJ whole genome shotgun (WGS) entry which is preliminary data.</text>
</comment>